<evidence type="ECO:0000313" key="1">
    <source>
        <dbReference type="EMBL" id="KAH7959134.1"/>
    </source>
</evidence>
<dbReference type="Proteomes" id="UP000821865">
    <property type="component" value="Chromosome 3"/>
</dbReference>
<evidence type="ECO:0000313" key="2">
    <source>
        <dbReference type="Proteomes" id="UP000821865"/>
    </source>
</evidence>
<sequence>MFIGTIDDYATDKQMGFLRTISILPILSTTDIFGGVCLPALVDKGLLSRSALLSTTYIGLGVTTALLPVMTAFVPFVSICLVLAMFMGSGNAMYGVLQADYIRQDRLPVSYGTAGFVAGVLLIAKPFVIGYFRDYHKSYDGLFRMLSVILFLLGFTWLIVVVYEWHVSGSWKRKKRRQAVLEILQNM</sequence>
<accession>A0ACB8D3T7</accession>
<comment type="caution">
    <text evidence="1">The sequence shown here is derived from an EMBL/GenBank/DDBJ whole genome shotgun (WGS) entry which is preliminary data.</text>
</comment>
<proteinExistence type="predicted"/>
<protein>
    <submittedName>
        <fullName evidence="1">Uncharacterized protein</fullName>
    </submittedName>
</protein>
<organism evidence="1 2">
    <name type="scientific">Dermacentor silvarum</name>
    <name type="common">Tick</name>
    <dbReference type="NCBI Taxonomy" id="543639"/>
    <lineage>
        <taxon>Eukaryota</taxon>
        <taxon>Metazoa</taxon>
        <taxon>Ecdysozoa</taxon>
        <taxon>Arthropoda</taxon>
        <taxon>Chelicerata</taxon>
        <taxon>Arachnida</taxon>
        <taxon>Acari</taxon>
        <taxon>Parasitiformes</taxon>
        <taxon>Ixodida</taxon>
        <taxon>Ixodoidea</taxon>
        <taxon>Ixodidae</taxon>
        <taxon>Rhipicephalinae</taxon>
        <taxon>Dermacentor</taxon>
    </lineage>
</organism>
<dbReference type="EMBL" id="CM023472">
    <property type="protein sequence ID" value="KAH7959134.1"/>
    <property type="molecule type" value="Genomic_DNA"/>
</dbReference>
<reference evidence="1" key="1">
    <citation type="submission" date="2020-05" db="EMBL/GenBank/DDBJ databases">
        <title>Large-scale comparative analyses of tick genomes elucidate their genetic diversity and vector capacities.</title>
        <authorList>
            <person name="Jia N."/>
            <person name="Wang J."/>
            <person name="Shi W."/>
            <person name="Du L."/>
            <person name="Sun Y."/>
            <person name="Zhan W."/>
            <person name="Jiang J."/>
            <person name="Wang Q."/>
            <person name="Zhang B."/>
            <person name="Ji P."/>
            <person name="Sakyi L.B."/>
            <person name="Cui X."/>
            <person name="Yuan T."/>
            <person name="Jiang B."/>
            <person name="Yang W."/>
            <person name="Lam T.T.-Y."/>
            <person name="Chang Q."/>
            <person name="Ding S."/>
            <person name="Wang X."/>
            <person name="Zhu J."/>
            <person name="Ruan X."/>
            <person name="Zhao L."/>
            <person name="Wei J."/>
            <person name="Que T."/>
            <person name="Du C."/>
            <person name="Cheng J."/>
            <person name="Dai P."/>
            <person name="Han X."/>
            <person name="Huang E."/>
            <person name="Gao Y."/>
            <person name="Liu J."/>
            <person name="Shao H."/>
            <person name="Ye R."/>
            <person name="Li L."/>
            <person name="Wei W."/>
            <person name="Wang X."/>
            <person name="Wang C."/>
            <person name="Yang T."/>
            <person name="Huo Q."/>
            <person name="Li W."/>
            <person name="Guo W."/>
            <person name="Chen H."/>
            <person name="Zhou L."/>
            <person name="Ni X."/>
            <person name="Tian J."/>
            <person name="Zhou Y."/>
            <person name="Sheng Y."/>
            <person name="Liu T."/>
            <person name="Pan Y."/>
            <person name="Xia L."/>
            <person name="Li J."/>
            <person name="Zhao F."/>
            <person name="Cao W."/>
        </authorList>
    </citation>
    <scope>NUCLEOTIDE SEQUENCE</scope>
    <source>
        <strain evidence="1">Dsil-2018</strain>
    </source>
</reference>
<keyword evidence="2" id="KW-1185">Reference proteome</keyword>
<name>A0ACB8D3T7_DERSI</name>
<gene>
    <name evidence="1" type="ORF">HPB49_008561</name>
</gene>